<evidence type="ECO:0000313" key="2">
    <source>
        <dbReference type="Proteomes" id="UP001239782"/>
    </source>
</evidence>
<dbReference type="KEGG" id="plei:Q9312_00500"/>
<evidence type="ECO:0000313" key="1">
    <source>
        <dbReference type="EMBL" id="WMS87424.1"/>
    </source>
</evidence>
<dbReference type="AlphaFoldDB" id="A0AA51RTX5"/>
<sequence length="174" mass="19736">MTKLLGQIAAAVLLLFSYGIGWTAEPTEPVAESLEALKKEVLSINRELFILEEDLLFPSSTQVAFYVSLDLGYFFKLDSIKLKVDGEWITQYLYTARELDALKRGGVQRLHVDNLQAGEHEVVAVVIGYGPENREYKLAVSNKFEKDTEAKLLELKIVDDDTKQQPKLTIKEWN</sequence>
<gene>
    <name evidence="1" type="ORF">Q9312_00500</name>
</gene>
<protein>
    <submittedName>
        <fullName evidence="1">AraC family transcriptional regulator</fullName>
    </submittedName>
</protein>
<proteinExistence type="predicted"/>
<dbReference type="EMBL" id="CP133548">
    <property type="protein sequence ID" value="WMS87424.1"/>
    <property type="molecule type" value="Genomic_DNA"/>
</dbReference>
<keyword evidence="2" id="KW-1185">Reference proteome</keyword>
<dbReference type="Proteomes" id="UP001239782">
    <property type="component" value="Chromosome"/>
</dbReference>
<name>A0AA51RTX5_9GAMM</name>
<organism evidence="1 2">
    <name type="scientific">Pleionea litopenaei</name>
    <dbReference type="NCBI Taxonomy" id="3070815"/>
    <lineage>
        <taxon>Bacteria</taxon>
        <taxon>Pseudomonadati</taxon>
        <taxon>Pseudomonadota</taxon>
        <taxon>Gammaproteobacteria</taxon>
        <taxon>Oceanospirillales</taxon>
        <taxon>Pleioneaceae</taxon>
        <taxon>Pleionea</taxon>
    </lineage>
</organism>
<reference evidence="1 2" key="1">
    <citation type="submission" date="2023-08" db="EMBL/GenBank/DDBJ databases">
        <title>Pleionea litopenaei sp. nov., isolated from stomach of juvenile Litopenaeus vannamei.</title>
        <authorList>
            <person name="Rho A.M."/>
            <person name="Hwang C.Y."/>
        </authorList>
    </citation>
    <scope>NUCLEOTIDE SEQUENCE [LARGE SCALE GENOMIC DNA]</scope>
    <source>
        <strain evidence="1 2">HL-JVS1</strain>
    </source>
</reference>
<dbReference type="RefSeq" id="WP_309202567.1">
    <property type="nucleotide sequence ID" value="NZ_CP133548.1"/>
</dbReference>
<accession>A0AA51RTX5</accession>